<dbReference type="Pfam" id="PF00514">
    <property type="entry name" value="Arm"/>
    <property type="match status" value="2"/>
</dbReference>
<organism evidence="3 4">
    <name type="scientific">Astrephomene gubernaculifera</name>
    <dbReference type="NCBI Taxonomy" id="47775"/>
    <lineage>
        <taxon>Eukaryota</taxon>
        <taxon>Viridiplantae</taxon>
        <taxon>Chlorophyta</taxon>
        <taxon>core chlorophytes</taxon>
        <taxon>Chlorophyceae</taxon>
        <taxon>CS clade</taxon>
        <taxon>Chlamydomonadales</taxon>
        <taxon>Astrephomenaceae</taxon>
        <taxon>Astrephomene</taxon>
    </lineage>
</organism>
<protein>
    <submittedName>
        <fullName evidence="3">Uncharacterized protein</fullName>
    </submittedName>
</protein>
<evidence type="ECO:0000313" key="3">
    <source>
        <dbReference type="EMBL" id="GFR51831.1"/>
    </source>
</evidence>
<feature type="repeat" description="ARM" evidence="1">
    <location>
        <begin position="421"/>
        <end position="449"/>
    </location>
</feature>
<dbReference type="PANTHER" id="PTHR46241">
    <property type="entry name" value="ARMADILLO REPEAT-CONTAINING PROTEIN 4 ARMC4"/>
    <property type="match status" value="1"/>
</dbReference>
<feature type="region of interest" description="Disordered" evidence="2">
    <location>
        <begin position="360"/>
        <end position="388"/>
    </location>
</feature>
<feature type="compositionally biased region" description="Polar residues" evidence="2">
    <location>
        <begin position="360"/>
        <end position="371"/>
    </location>
</feature>
<name>A0AAD3HT01_9CHLO</name>
<dbReference type="Proteomes" id="UP001054857">
    <property type="component" value="Unassembled WGS sequence"/>
</dbReference>
<dbReference type="AlphaFoldDB" id="A0AAD3HT01"/>
<dbReference type="InterPro" id="IPR016024">
    <property type="entry name" value="ARM-type_fold"/>
</dbReference>
<feature type="repeat" description="ARM" evidence="1">
    <location>
        <begin position="304"/>
        <end position="346"/>
    </location>
</feature>
<dbReference type="EMBL" id="BMAR01000055">
    <property type="protein sequence ID" value="GFR51831.1"/>
    <property type="molecule type" value="Genomic_DNA"/>
</dbReference>
<sequence length="554" mass="57290">MRAAKVPTQAAKNAAADNEALEPNRLPRLRKGTRSPSASLSSATSSASGSDVDLPGSPVPGVKIEKTQQRHAVVIDHQGAGKVVHKPDGTVVWEPAPECPDSSSSRGRGGSCRGGNPLHEMLGQAGLLVTLGSAVAGLMAVQQHTVAAARSSEPYCLTTRQLTAAVAQTVTAYLAGTATGMVVGPLLAARTVAGVLVRPALLGLLLHQGVTRFRAWKCGVAGLLRKLQSGDASRVLEALRAIIAAAARNNPRFAREFNKLRGMEALLQQLSAALPDCAWLHLLAQAVAELCNDTECRDSLVAAGGVPRLVALLSHPNPVVGGHCLAALASLTDHSLAVEAIREAGGLTRLVEIAASALATSPQPSSPTAATHGSAAEPDVAAGSSGRGSGFDRRSMLLPAVKLLQVLSLDPASKTAIGAAGGIPVLLDIISRTHPRSGTQSEAVAALHNCLRGCPDNQRTLAALPAASEVLRGALCGYGPCWHAAKGDLHAMLNVMSRLQGVQEAGGFVVVQPPSPVQLFEALTEATPLRPLSRFGPKWVRRWVLTDPWVTASG</sequence>
<dbReference type="PROSITE" id="PS50176">
    <property type="entry name" value="ARM_REPEAT"/>
    <property type="match status" value="2"/>
</dbReference>
<dbReference type="SUPFAM" id="SSF48371">
    <property type="entry name" value="ARM repeat"/>
    <property type="match status" value="1"/>
</dbReference>
<proteinExistence type="predicted"/>
<dbReference type="InterPro" id="IPR011989">
    <property type="entry name" value="ARM-like"/>
</dbReference>
<dbReference type="SMART" id="SM00185">
    <property type="entry name" value="ARM"/>
    <property type="match status" value="2"/>
</dbReference>
<feature type="region of interest" description="Disordered" evidence="2">
    <location>
        <begin position="1"/>
        <end position="62"/>
    </location>
</feature>
<reference evidence="3 4" key="1">
    <citation type="journal article" date="2021" name="Sci. Rep.">
        <title>Genome sequencing of the multicellular alga Astrephomene provides insights into convergent evolution of germ-soma differentiation.</title>
        <authorList>
            <person name="Yamashita S."/>
            <person name="Yamamoto K."/>
            <person name="Matsuzaki R."/>
            <person name="Suzuki S."/>
            <person name="Yamaguchi H."/>
            <person name="Hirooka S."/>
            <person name="Minakuchi Y."/>
            <person name="Miyagishima S."/>
            <person name="Kawachi M."/>
            <person name="Toyoda A."/>
            <person name="Nozaki H."/>
        </authorList>
    </citation>
    <scope>NUCLEOTIDE SEQUENCE [LARGE SCALE GENOMIC DNA]</scope>
    <source>
        <strain evidence="3 4">NIES-4017</strain>
    </source>
</reference>
<dbReference type="Gene3D" id="1.25.10.10">
    <property type="entry name" value="Leucine-rich Repeat Variant"/>
    <property type="match status" value="2"/>
</dbReference>
<feature type="compositionally biased region" description="Low complexity" evidence="2">
    <location>
        <begin position="35"/>
        <end position="50"/>
    </location>
</feature>
<dbReference type="PANTHER" id="PTHR46241:SF1">
    <property type="entry name" value="OUTER DYNEIN ARM-DOCKING COMPLEX SUBUNIT 2"/>
    <property type="match status" value="1"/>
</dbReference>
<accession>A0AAD3HT01</accession>
<evidence type="ECO:0000256" key="2">
    <source>
        <dbReference type="SAM" id="MobiDB-lite"/>
    </source>
</evidence>
<evidence type="ECO:0000256" key="1">
    <source>
        <dbReference type="PROSITE-ProRule" id="PRU00259"/>
    </source>
</evidence>
<dbReference type="InterPro" id="IPR000225">
    <property type="entry name" value="Armadillo"/>
</dbReference>
<comment type="caution">
    <text evidence="3">The sequence shown here is derived from an EMBL/GenBank/DDBJ whole genome shotgun (WGS) entry which is preliminary data.</text>
</comment>
<evidence type="ECO:0000313" key="4">
    <source>
        <dbReference type="Proteomes" id="UP001054857"/>
    </source>
</evidence>
<gene>
    <name evidence="3" type="ORF">Agub_g14294</name>
</gene>
<keyword evidence="4" id="KW-1185">Reference proteome</keyword>